<dbReference type="Proteomes" id="UP000699042">
    <property type="component" value="Unassembled WGS sequence"/>
</dbReference>
<gene>
    <name evidence="1" type="ORF">JMJ77_000112</name>
</gene>
<name>A0A9P7UDU6_9PEZI</name>
<evidence type="ECO:0000313" key="1">
    <source>
        <dbReference type="EMBL" id="KAG7053019.1"/>
    </source>
</evidence>
<sequence>MDDGMTGARPCWSFPVLYPAESLSLLPKRNRLNMSRSTFQAPFSNYGLASDSRPMPCFLNREESYAEENR</sequence>
<dbReference type="EMBL" id="JAESDN010000003">
    <property type="protein sequence ID" value="KAG7053019.1"/>
    <property type="molecule type" value="Genomic_DNA"/>
</dbReference>
<organism evidence="1 2">
    <name type="scientific">Colletotrichum scovillei</name>
    <dbReference type="NCBI Taxonomy" id="1209932"/>
    <lineage>
        <taxon>Eukaryota</taxon>
        <taxon>Fungi</taxon>
        <taxon>Dikarya</taxon>
        <taxon>Ascomycota</taxon>
        <taxon>Pezizomycotina</taxon>
        <taxon>Sordariomycetes</taxon>
        <taxon>Hypocreomycetidae</taxon>
        <taxon>Glomerellales</taxon>
        <taxon>Glomerellaceae</taxon>
        <taxon>Colletotrichum</taxon>
        <taxon>Colletotrichum acutatum species complex</taxon>
    </lineage>
</organism>
<comment type="caution">
    <text evidence="1">The sequence shown here is derived from an EMBL/GenBank/DDBJ whole genome shotgun (WGS) entry which is preliminary data.</text>
</comment>
<evidence type="ECO:0000313" key="2">
    <source>
        <dbReference type="Proteomes" id="UP000699042"/>
    </source>
</evidence>
<accession>A0A9P7UDU6</accession>
<reference evidence="1" key="1">
    <citation type="submission" date="2021-05" db="EMBL/GenBank/DDBJ databases">
        <title>Comparative genomics of three Colletotrichum scovillei strains and genetic complementation revealed genes involved fungal growth and virulence on chili pepper.</title>
        <authorList>
            <person name="Hsieh D.-K."/>
            <person name="Chuang S.-C."/>
            <person name="Chen C.-Y."/>
            <person name="Chao Y.-T."/>
            <person name="Lu M.-Y.J."/>
            <person name="Lee M.-H."/>
            <person name="Shih M.-C."/>
        </authorList>
    </citation>
    <scope>NUCLEOTIDE SEQUENCE</scope>
    <source>
        <strain evidence="1">Coll-153</strain>
    </source>
</reference>
<protein>
    <submittedName>
        <fullName evidence="1">Uncharacterized protein</fullName>
    </submittedName>
</protein>
<keyword evidence="2" id="KW-1185">Reference proteome</keyword>
<proteinExistence type="predicted"/>
<feature type="non-terminal residue" evidence="1">
    <location>
        <position position="70"/>
    </location>
</feature>
<dbReference type="AlphaFoldDB" id="A0A9P7UDU6"/>